<evidence type="ECO:0000313" key="4">
    <source>
        <dbReference type="Proteomes" id="UP001499951"/>
    </source>
</evidence>
<accession>A0ABN1F6A0</accession>
<keyword evidence="4" id="KW-1185">Reference proteome</keyword>
<evidence type="ECO:0000256" key="1">
    <source>
        <dbReference type="ARBA" id="ARBA00023125"/>
    </source>
</evidence>
<dbReference type="Proteomes" id="UP001499951">
    <property type="component" value="Unassembled WGS sequence"/>
</dbReference>
<dbReference type="InterPro" id="IPR001387">
    <property type="entry name" value="Cro/C1-type_HTH"/>
</dbReference>
<gene>
    <name evidence="3" type="ORF">GCM10008942_35520</name>
</gene>
<dbReference type="RefSeq" id="WP_166937129.1">
    <property type="nucleotide sequence ID" value="NZ_BAAADD010000010.1"/>
</dbReference>
<dbReference type="Pfam" id="PF01381">
    <property type="entry name" value="HTH_3"/>
    <property type="match status" value="1"/>
</dbReference>
<dbReference type="SMART" id="SM00530">
    <property type="entry name" value="HTH_XRE"/>
    <property type="match status" value="1"/>
</dbReference>
<dbReference type="CDD" id="cd00093">
    <property type="entry name" value="HTH_XRE"/>
    <property type="match status" value="1"/>
</dbReference>
<dbReference type="PROSITE" id="PS50943">
    <property type="entry name" value="HTH_CROC1"/>
    <property type="match status" value="1"/>
</dbReference>
<name>A0ABN1F6A0_9PROT</name>
<dbReference type="InterPro" id="IPR010982">
    <property type="entry name" value="Lambda_DNA-bd_dom_sf"/>
</dbReference>
<dbReference type="PANTHER" id="PTHR46558:SF4">
    <property type="entry name" value="DNA-BIDING PHAGE PROTEIN"/>
    <property type="match status" value="1"/>
</dbReference>
<proteinExistence type="predicted"/>
<dbReference type="Gene3D" id="1.10.260.40">
    <property type="entry name" value="lambda repressor-like DNA-binding domains"/>
    <property type="match status" value="1"/>
</dbReference>
<dbReference type="EMBL" id="BAAADD010000010">
    <property type="protein sequence ID" value="GAA0583473.1"/>
    <property type="molecule type" value="Genomic_DNA"/>
</dbReference>
<feature type="domain" description="HTH cro/C1-type" evidence="2">
    <location>
        <begin position="12"/>
        <end position="66"/>
    </location>
</feature>
<organism evidence="3 4">
    <name type="scientific">Rhizomicrobium electricum</name>
    <dbReference type="NCBI Taxonomy" id="480070"/>
    <lineage>
        <taxon>Bacteria</taxon>
        <taxon>Pseudomonadati</taxon>
        <taxon>Pseudomonadota</taxon>
        <taxon>Alphaproteobacteria</taxon>
        <taxon>Micropepsales</taxon>
        <taxon>Micropepsaceae</taxon>
        <taxon>Rhizomicrobium</taxon>
    </lineage>
</organism>
<evidence type="ECO:0000313" key="3">
    <source>
        <dbReference type="EMBL" id="GAA0583473.1"/>
    </source>
</evidence>
<dbReference type="SUPFAM" id="SSF47413">
    <property type="entry name" value="lambda repressor-like DNA-binding domains"/>
    <property type="match status" value="1"/>
</dbReference>
<protein>
    <recommendedName>
        <fullName evidence="2">HTH cro/C1-type domain-containing protein</fullName>
    </recommendedName>
</protein>
<sequence length="277" mass="31547">MSVTATAIGRRIRRLREAKGLSRTDLARKIDVDVSSISGWERGLRLPRDTLRPFLARALDCELEQLMSPQIEDDQPSEVTVLDVTSEFPPLFANCIRRARRTIKAMRLSSSYSTTVNVQTEARRLIGERIMAGDIEVQRVEIFYTLERLREVLSNILRYDGKRYYVKAYCVGLKEIAPFLSGYAFDDNDVVLGGYWTGYPPQHDPVLRIRGPAIRTFFASYWRETWGRGTLLNSHGGRDLSAVREVALAMGLKPRHWRRFVDDAIGLETGDDAPPLI</sequence>
<dbReference type="PANTHER" id="PTHR46558">
    <property type="entry name" value="TRACRIPTIONAL REGULATORY PROTEIN-RELATED-RELATED"/>
    <property type="match status" value="1"/>
</dbReference>
<keyword evidence="1" id="KW-0238">DNA-binding</keyword>
<evidence type="ECO:0000259" key="2">
    <source>
        <dbReference type="PROSITE" id="PS50943"/>
    </source>
</evidence>
<reference evidence="3 4" key="1">
    <citation type="journal article" date="2019" name="Int. J. Syst. Evol. Microbiol.">
        <title>The Global Catalogue of Microorganisms (GCM) 10K type strain sequencing project: providing services to taxonomists for standard genome sequencing and annotation.</title>
        <authorList>
            <consortium name="The Broad Institute Genomics Platform"/>
            <consortium name="The Broad Institute Genome Sequencing Center for Infectious Disease"/>
            <person name="Wu L."/>
            <person name="Ma J."/>
        </authorList>
    </citation>
    <scope>NUCLEOTIDE SEQUENCE [LARGE SCALE GENOMIC DNA]</scope>
    <source>
        <strain evidence="3 4">JCM 15089</strain>
    </source>
</reference>
<comment type="caution">
    <text evidence="3">The sequence shown here is derived from an EMBL/GenBank/DDBJ whole genome shotgun (WGS) entry which is preliminary data.</text>
</comment>